<name>A0A2R4WUM6_9HYPH</name>
<feature type="repeat" description="TPR" evidence="1">
    <location>
        <begin position="112"/>
        <end position="145"/>
    </location>
</feature>
<feature type="repeat" description="TPR" evidence="1">
    <location>
        <begin position="245"/>
        <end position="278"/>
    </location>
</feature>
<evidence type="ECO:0000313" key="3">
    <source>
        <dbReference type="Proteomes" id="UP000244755"/>
    </source>
</evidence>
<keyword evidence="3" id="KW-1185">Reference proteome</keyword>
<dbReference type="GO" id="GO:0016757">
    <property type="term" value="F:glycosyltransferase activity"/>
    <property type="evidence" value="ECO:0007669"/>
    <property type="project" value="InterPro"/>
</dbReference>
<reference evidence="2 3" key="1">
    <citation type="submission" date="2018-04" db="EMBL/GenBank/DDBJ databases">
        <title>Methylobacterium sp. PR1016A genome.</title>
        <authorList>
            <person name="Park W."/>
        </authorList>
    </citation>
    <scope>NUCLEOTIDE SEQUENCE [LARGE SCALE GENOMIC DNA]</scope>
    <source>
        <strain evidence="2 3">PR1016A</strain>
    </source>
</reference>
<sequence length="623" mass="66132">MTVTATPGDVEAWLRRGADLVRTGRPAEAERCFRAALALEPGDGRASAALAGTLVATGRLGEAEPPLRAALARNPLAAPLHAELGLLLLRLARPDEAARAFREAVRLRPDHARTHARLGAALNACGRKRAAERSYRQALAHAPDDAFALLGLGGLLLGRREFAPAAACFRAALGHEPAAHRGLGLALSGLGAREEAVRHLDEALRLDPADAGSALELGSLHATSGRPEAALAAYERAGAFAPHLPEAHLGIGIASALLGRFEAAEAALREALRLRPDSVEALSSLGDVLRNRGRLDEAEATLRSALRLRPQDADAAVHLSFVLLQAGRHAEGWCRHEARWAATAWRGRRRPLACPPWRGEPLGRRRLLLHAEQGLGDTIQFCRFVPLVAGAARLRLAVPAALAGLLRDSDVARNVEVTGSDADGSEDDLALPLMSLPARLGITETTIPSAPYLRADAGKTEAWRRELGVLDGLRVGLVWAGDPTMAADARRSLPLGRLASLADVPGLRLVSLQVGPAARQIAETGLPILDAAPRLADLTDTAALVAALDLVVGVDTAVLHLAGALGRPAWLMNRFDTCWRWGGTGATTPWYPSMRIVRQPAPGAWDPVIAQVRTDLRRLAAER</sequence>
<dbReference type="AlphaFoldDB" id="A0A2R4WUM6"/>
<dbReference type="PANTHER" id="PTHR44809">
    <property type="match status" value="1"/>
</dbReference>
<dbReference type="KEGG" id="mee:DA075_30335"/>
<dbReference type="SMART" id="SM00028">
    <property type="entry name" value="TPR"/>
    <property type="match status" value="7"/>
</dbReference>
<accession>A0A2R4WUM6</accession>
<dbReference type="SUPFAM" id="SSF48452">
    <property type="entry name" value="TPR-like"/>
    <property type="match status" value="2"/>
</dbReference>
<proteinExistence type="predicted"/>
<dbReference type="EMBL" id="CP028844">
    <property type="protein sequence ID" value="AWB25236.1"/>
    <property type="molecule type" value="Genomic_DNA"/>
</dbReference>
<dbReference type="OrthoDB" id="6193797at2"/>
<evidence type="ECO:0000256" key="1">
    <source>
        <dbReference type="PROSITE-ProRule" id="PRU00339"/>
    </source>
</evidence>
<dbReference type="Proteomes" id="UP000244755">
    <property type="component" value="Chromosome 2"/>
</dbReference>
<protein>
    <submittedName>
        <fullName evidence="2">Tetratricopeptide repeat protein</fullName>
    </submittedName>
</protein>
<dbReference type="Gene3D" id="1.25.40.10">
    <property type="entry name" value="Tetratricopeptide repeat domain"/>
    <property type="match status" value="3"/>
</dbReference>
<dbReference type="Gene3D" id="3.40.50.2000">
    <property type="entry name" value="Glycogen Phosphorylase B"/>
    <property type="match status" value="1"/>
</dbReference>
<organism evidence="2 3">
    <name type="scientific">Methylobacterium currus</name>
    <dbReference type="NCBI Taxonomy" id="2051553"/>
    <lineage>
        <taxon>Bacteria</taxon>
        <taxon>Pseudomonadati</taxon>
        <taxon>Pseudomonadota</taxon>
        <taxon>Alphaproteobacteria</taxon>
        <taxon>Hyphomicrobiales</taxon>
        <taxon>Methylobacteriaceae</taxon>
        <taxon>Methylobacterium</taxon>
    </lineage>
</organism>
<dbReference type="InterPro" id="IPR002201">
    <property type="entry name" value="Glyco_trans_9"/>
</dbReference>
<dbReference type="InterPro" id="IPR011990">
    <property type="entry name" value="TPR-like_helical_dom_sf"/>
</dbReference>
<dbReference type="Pfam" id="PF01075">
    <property type="entry name" value="Glyco_transf_9"/>
    <property type="match status" value="1"/>
</dbReference>
<keyword evidence="1" id="KW-0802">TPR repeat</keyword>
<feature type="repeat" description="TPR" evidence="1">
    <location>
        <begin position="177"/>
        <end position="210"/>
    </location>
</feature>
<feature type="repeat" description="TPR" evidence="1">
    <location>
        <begin position="78"/>
        <end position="111"/>
    </location>
</feature>
<dbReference type="PANTHER" id="PTHR44809:SF1">
    <property type="entry name" value="PROTEIN O-MANNOSYL-TRANSFERASE TMTC1"/>
    <property type="match status" value="1"/>
</dbReference>
<dbReference type="SUPFAM" id="SSF53756">
    <property type="entry name" value="UDP-Glycosyltransferase/glycogen phosphorylase"/>
    <property type="match status" value="1"/>
</dbReference>
<feature type="repeat" description="TPR" evidence="1">
    <location>
        <begin position="279"/>
        <end position="312"/>
    </location>
</feature>
<gene>
    <name evidence="2" type="ORF">DA075_30335</name>
</gene>
<dbReference type="Pfam" id="PF13432">
    <property type="entry name" value="TPR_16"/>
    <property type="match status" value="5"/>
</dbReference>
<feature type="repeat" description="TPR" evidence="1">
    <location>
        <begin position="10"/>
        <end position="43"/>
    </location>
</feature>
<dbReference type="InterPro" id="IPR019734">
    <property type="entry name" value="TPR_rpt"/>
</dbReference>
<evidence type="ECO:0000313" key="2">
    <source>
        <dbReference type="EMBL" id="AWB25236.1"/>
    </source>
</evidence>
<dbReference type="InterPro" id="IPR052943">
    <property type="entry name" value="TMTC_O-mannosyl-trnsfr"/>
</dbReference>
<dbReference type="PROSITE" id="PS50005">
    <property type="entry name" value="TPR"/>
    <property type="match status" value="6"/>
</dbReference>